<accession>A0ABZ1J4I5</accession>
<dbReference type="RefSeq" id="WP_406261198.1">
    <property type="nucleotide sequence ID" value="NZ_CP108125.1"/>
</dbReference>
<evidence type="ECO:0000313" key="4">
    <source>
        <dbReference type="Proteomes" id="UP001622690"/>
    </source>
</evidence>
<dbReference type="Proteomes" id="UP001622690">
    <property type="component" value="Chromosome"/>
</dbReference>
<feature type="region of interest" description="Disordered" evidence="1">
    <location>
        <begin position="1"/>
        <end position="22"/>
    </location>
</feature>
<evidence type="ECO:0008006" key="5">
    <source>
        <dbReference type="Google" id="ProtNLM"/>
    </source>
</evidence>
<keyword evidence="2" id="KW-1133">Transmembrane helix</keyword>
<protein>
    <recommendedName>
        <fullName evidence="5">Serine/arginine repetitive matrix protein 2</fullName>
    </recommendedName>
</protein>
<keyword evidence="2" id="KW-0472">Membrane</keyword>
<keyword evidence="2" id="KW-0812">Transmembrane</keyword>
<reference evidence="3 4" key="1">
    <citation type="submission" date="2022-10" db="EMBL/GenBank/DDBJ databases">
        <title>The complete genomes of actinobacterial strains from the NBC collection.</title>
        <authorList>
            <person name="Joergensen T.S."/>
            <person name="Alvarez Arevalo M."/>
            <person name="Sterndorff E.B."/>
            <person name="Faurdal D."/>
            <person name="Vuksanovic O."/>
            <person name="Mourched A.-S."/>
            <person name="Charusanti P."/>
            <person name="Shaw S."/>
            <person name="Blin K."/>
            <person name="Weber T."/>
        </authorList>
    </citation>
    <scope>NUCLEOTIDE SEQUENCE [LARGE SCALE GENOMIC DNA]</scope>
    <source>
        <strain evidence="3 4">NBC_00206</strain>
    </source>
</reference>
<feature type="region of interest" description="Disordered" evidence="1">
    <location>
        <begin position="56"/>
        <end position="91"/>
    </location>
</feature>
<keyword evidence="4" id="KW-1185">Reference proteome</keyword>
<feature type="transmembrane region" description="Helical" evidence="2">
    <location>
        <begin position="38"/>
        <end position="56"/>
    </location>
</feature>
<sequence length="259" mass="28669">MKVYDRERQDWADGRREHDLRTDRDLDLPRQRRVVQRGGMVLAAVGMCFGVWAFGWKDEPEPPPPPTASEQEQQQPGTEPSDTGPDPSDTATVAGAALPDGYEEVRDEEEFRIAVPADWTPKHSASQYGISVVNYSSPDGLRRLQIFQVKEFGPYDSLVIAQEEATKLDGYERIELGPLEGASDAAAEHEYRASEIAGESDSGTVRHVIDRRFRAADDNRYALVAYGPDNQDSAERELIDTAAAWFCPPAMTCPAPDGS</sequence>
<dbReference type="EMBL" id="CP108125">
    <property type="protein sequence ID" value="WTO87020.1"/>
    <property type="molecule type" value="Genomic_DNA"/>
</dbReference>
<organism evidence="3 4">
    <name type="scientific">Streptomyces nigra</name>
    <dbReference type="NCBI Taxonomy" id="1827580"/>
    <lineage>
        <taxon>Bacteria</taxon>
        <taxon>Bacillati</taxon>
        <taxon>Actinomycetota</taxon>
        <taxon>Actinomycetes</taxon>
        <taxon>Kitasatosporales</taxon>
        <taxon>Streptomycetaceae</taxon>
        <taxon>Streptomyces</taxon>
    </lineage>
</organism>
<evidence type="ECO:0000256" key="1">
    <source>
        <dbReference type="SAM" id="MobiDB-lite"/>
    </source>
</evidence>
<evidence type="ECO:0000313" key="3">
    <source>
        <dbReference type="EMBL" id="WTO87020.1"/>
    </source>
</evidence>
<proteinExistence type="predicted"/>
<evidence type="ECO:0000256" key="2">
    <source>
        <dbReference type="SAM" id="Phobius"/>
    </source>
</evidence>
<gene>
    <name evidence="3" type="ORF">OHU27_33130</name>
</gene>
<name>A0ABZ1J4I5_9ACTN</name>